<proteinExistence type="inferred from homology"/>
<evidence type="ECO:0000259" key="8">
    <source>
        <dbReference type="PROSITE" id="PS51085"/>
    </source>
</evidence>
<dbReference type="Gene3D" id="3.40.50.740">
    <property type="match status" value="1"/>
</dbReference>
<dbReference type="GO" id="GO:0008863">
    <property type="term" value="F:formate dehydrogenase (NAD+) activity"/>
    <property type="evidence" value="ECO:0007669"/>
    <property type="project" value="UniProtKB-EC"/>
</dbReference>
<dbReference type="InterPro" id="IPR009010">
    <property type="entry name" value="Asp_de-COase-like_dom_sf"/>
</dbReference>
<dbReference type="InterPro" id="IPR050123">
    <property type="entry name" value="Prok_molybdopt-oxidoreductase"/>
</dbReference>
<dbReference type="Pfam" id="PF01568">
    <property type="entry name" value="Molydop_binding"/>
    <property type="match status" value="1"/>
</dbReference>
<dbReference type="PANTHER" id="PTHR43105">
    <property type="entry name" value="RESPIRATORY NITRATE REDUCTASE"/>
    <property type="match status" value="1"/>
</dbReference>
<dbReference type="CDD" id="cd00508">
    <property type="entry name" value="MopB_CT_Fdh-Nap-like"/>
    <property type="match status" value="1"/>
</dbReference>
<dbReference type="PIRSF" id="PIRSF036643">
    <property type="entry name" value="FDH_alpha"/>
    <property type="match status" value="1"/>
</dbReference>
<dbReference type="PROSITE" id="PS51085">
    <property type="entry name" value="2FE2S_FER_2"/>
    <property type="match status" value="1"/>
</dbReference>
<evidence type="ECO:0000256" key="1">
    <source>
        <dbReference type="ARBA" id="ARBA00007023"/>
    </source>
</evidence>
<keyword evidence="5 11" id="KW-0560">Oxidoreductase</keyword>
<evidence type="ECO:0000256" key="4">
    <source>
        <dbReference type="ARBA" id="ARBA00022737"/>
    </source>
</evidence>
<evidence type="ECO:0000259" key="10">
    <source>
        <dbReference type="PROSITE" id="PS51669"/>
    </source>
</evidence>
<dbReference type="SUPFAM" id="SSF50692">
    <property type="entry name" value="ADC-like"/>
    <property type="match status" value="1"/>
</dbReference>
<dbReference type="InterPro" id="IPR006478">
    <property type="entry name" value="Formate_DH_asu"/>
</dbReference>
<organism evidence="11 12">
    <name type="scientific">Candidatus Rhodoblastus alkanivorans</name>
    <dbReference type="NCBI Taxonomy" id="2954117"/>
    <lineage>
        <taxon>Bacteria</taxon>
        <taxon>Pseudomonadati</taxon>
        <taxon>Pseudomonadota</taxon>
        <taxon>Alphaproteobacteria</taxon>
        <taxon>Hyphomicrobiales</taxon>
        <taxon>Rhodoblastaceae</taxon>
        <taxon>Rhodoblastus</taxon>
    </lineage>
</organism>
<dbReference type="Pfam" id="PF00384">
    <property type="entry name" value="Molybdopterin"/>
    <property type="match status" value="1"/>
</dbReference>
<dbReference type="CDD" id="cd00207">
    <property type="entry name" value="fer2"/>
    <property type="match status" value="1"/>
</dbReference>
<dbReference type="InterPro" id="IPR017900">
    <property type="entry name" value="4Fe4S_Fe_S_CS"/>
</dbReference>
<comment type="caution">
    <text evidence="11">The sequence shown here is derived from an EMBL/GenBank/DDBJ whole genome shotgun (WGS) entry which is preliminary data.</text>
</comment>
<dbReference type="Gene3D" id="3.40.228.10">
    <property type="entry name" value="Dimethylsulfoxide Reductase, domain 2"/>
    <property type="match status" value="1"/>
</dbReference>
<evidence type="ECO:0000259" key="9">
    <source>
        <dbReference type="PROSITE" id="PS51379"/>
    </source>
</evidence>
<dbReference type="NCBIfam" id="TIGR01591">
    <property type="entry name" value="Fdh-alpha"/>
    <property type="match status" value="1"/>
</dbReference>
<feature type="domain" description="4Fe-4S ferredoxin-type" evidence="9">
    <location>
        <begin position="157"/>
        <end position="188"/>
    </location>
</feature>
<dbReference type="RefSeq" id="WP_243067199.1">
    <property type="nucleotide sequence ID" value="NZ_JAIVFK010000028.1"/>
</dbReference>
<protein>
    <submittedName>
        <fullName evidence="11">Formate dehydrogenase subunit alpha</fullName>
        <ecNumber evidence="11">1.17.1.9</ecNumber>
    </submittedName>
</protein>
<evidence type="ECO:0000313" key="11">
    <source>
        <dbReference type="EMBL" id="MCI4683237.1"/>
    </source>
</evidence>
<dbReference type="InterPro" id="IPR006657">
    <property type="entry name" value="MoPterin_dinucl-bd_dom"/>
</dbReference>
<dbReference type="PROSITE" id="PS00198">
    <property type="entry name" value="4FE4S_FER_1"/>
    <property type="match status" value="2"/>
</dbReference>
<dbReference type="SMART" id="SM00926">
    <property type="entry name" value="Molybdop_Fe4S4"/>
    <property type="match status" value="1"/>
</dbReference>
<keyword evidence="4" id="KW-0677">Repeat</keyword>
<gene>
    <name evidence="11" type="primary">fdhF</name>
    <name evidence="11" type="ORF">K2U94_10725</name>
</gene>
<reference evidence="11" key="1">
    <citation type="journal article" date="2022" name="ISME J.">
        <title>Identification of active gaseous-alkane degraders at natural gas seeps.</title>
        <authorList>
            <person name="Farhan Ul Haque M."/>
            <person name="Hernandez M."/>
            <person name="Crombie A.T."/>
            <person name="Murrell J.C."/>
        </authorList>
    </citation>
    <scope>NUCLEOTIDE SEQUENCE</scope>
    <source>
        <strain evidence="11">PC2</strain>
    </source>
</reference>
<dbReference type="SUPFAM" id="SSF54862">
    <property type="entry name" value="4Fe-4S ferredoxins"/>
    <property type="match status" value="1"/>
</dbReference>
<evidence type="ECO:0000256" key="7">
    <source>
        <dbReference type="ARBA" id="ARBA00023014"/>
    </source>
</evidence>
<dbReference type="CDD" id="cd02753">
    <property type="entry name" value="MopB_Formate-Dh-H"/>
    <property type="match status" value="1"/>
</dbReference>
<dbReference type="InterPro" id="IPR041924">
    <property type="entry name" value="Formate_Dh-H_N"/>
</dbReference>
<dbReference type="Gene3D" id="3.30.70.20">
    <property type="match status" value="1"/>
</dbReference>
<sequence>MSLIQEIDYGTPIRVAEEKITLTIDGEQVTVPVGTSVMAAAMSRGVKIPKLCATDNLEPFGSCRLCLVEIEGRRGTPASCTTPAEAGMVVRTQTERLARLRRGVMELYVSDYPRDVLISPDGGGEFRDAAAEVGLRKMRYGFDGENHLDDAKDESNPYFVYDPAKCIVCSRCVRACEEVQGTFALTVEGRGFESRIKPGPTDFVNSECVSCGACVQACPTGSLIEKSVVEYGMPEHSVVTTCAYCGVGCSFKAEMRGDKLIRMMPYKAGQANEGHSCVKGRFAYGYATHKDRMLKPMVREKITDPWREVSWEEAISHAAAEFKRIQAKYGRESIGAITSSRCTNEEVFVLQKMVRAAFRNNNVDTCARVCHSPTGYGLKTTLGTSAGTQDFKSVDDADVIFVIGANPTDGHPVFASRMKKRLRAGARLIVADPRAIDLVRTPHVQADYYLPLKPGTNVALLDSIAHVIVTEGLVREDYVRARCDLDEFESWARFVALPENSPEEMEQYTGVPAKDVRAAARLYASVKNAAIYYGLGVTEHSQGSTTVMALANLAMATGNIGHVGAGVNPLRGQNNVQGSCDMGSFPHEFPGYRHVSEDATRETFQALWGVTLDDEPGLRIPNMIDEAREGNYKGLFVQGEDIAQSDPNTQHITSGLAAMECVIVQDLFLNETAKYAHIFLPGCSFLEKDGTFTNAERRINRVRKVMAPLCGKDEWRVACELAQAMGYDMNYSHPSEIMDEVAALTPTFAGVSYRKLDELGSVQWPCNDKAPQGTPLMHVDRFVGGKGHFMLTEYVPTRERSGPRFPLILTTGRILSQYNVGAQTRRTENSFWHKEDELEIHPFDAEQRGVMDGDLVSLASRAGETALRARISPRMQPGVVYTTFHYPGSGANVVTTDNSDWATNCPEYKVTAVEVRRVNSLSSWQERNAEEDVTMRKVLEAAPDAAE</sequence>
<dbReference type="InterPro" id="IPR006963">
    <property type="entry name" value="Mopterin_OxRdtase_4Fe-4S_dom"/>
</dbReference>
<name>A0ABS9Z7R2_9HYPH</name>
<keyword evidence="6" id="KW-0408">Iron</keyword>
<dbReference type="InterPro" id="IPR006656">
    <property type="entry name" value="Mopterin_OxRdtase"/>
</dbReference>
<comment type="similarity">
    <text evidence="1">In the C-terminal section; belongs to the prokaryotic molybdopterin-containing oxidoreductase family.</text>
</comment>
<evidence type="ECO:0000256" key="6">
    <source>
        <dbReference type="ARBA" id="ARBA00023004"/>
    </source>
</evidence>
<dbReference type="SUPFAM" id="SSF53706">
    <property type="entry name" value="Formate dehydrogenase/DMSO reductase, domains 1-3"/>
    <property type="match status" value="1"/>
</dbReference>
<feature type="domain" description="2Fe-2S ferredoxin-type" evidence="8">
    <location>
        <begin position="18"/>
        <end position="96"/>
    </location>
</feature>
<dbReference type="PROSITE" id="PS51379">
    <property type="entry name" value="4FE4S_FER_2"/>
    <property type="match status" value="2"/>
</dbReference>
<keyword evidence="3" id="KW-0479">Metal-binding</keyword>
<evidence type="ECO:0000313" key="12">
    <source>
        <dbReference type="Proteomes" id="UP001139104"/>
    </source>
</evidence>
<keyword evidence="7" id="KW-0411">Iron-sulfur</keyword>
<dbReference type="PANTHER" id="PTHR43105:SF14">
    <property type="entry name" value="FORMATE DEHYDROGENASE H"/>
    <property type="match status" value="1"/>
</dbReference>
<dbReference type="InterPro" id="IPR017896">
    <property type="entry name" value="4Fe4S_Fe-S-bd"/>
</dbReference>
<keyword evidence="2" id="KW-0004">4Fe-4S</keyword>
<keyword evidence="12" id="KW-1185">Reference proteome</keyword>
<evidence type="ECO:0000256" key="2">
    <source>
        <dbReference type="ARBA" id="ARBA00022485"/>
    </source>
</evidence>
<evidence type="ECO:0000256" key="5">
    <source>
        <dbReference type="ARBA" id="ARBA00023002"/>
    </source>
</evidence>
<dbReference type="EMBL" id="JAIVFP010000001">
    <property type="protein sequence ID" value="MCI4683237.1"/>
    <property type="molecule type" value="Genomic_DNA"/>
</dbReference>
<dbReference type="Pfam" id="PF13510">
    <property type="entry name" value="Fer2_4"/>
    <property type="match status" value="1"/>
</dbReference>
<dbReference type="EC" id="1.17.1.9" evidence="11"/>
<dbReference type="Gene3D" id="3.10.20.740">
    <property type="match status" value="1"/>
</dbReference>
<dbReference type="SUPFAM" id="SSF54292">
    <property type="entry name" value="2Fe-2S ferredoxin-like"/>
    <property type="match status" value="1"/>
</dbReference>
<dbReference type="Gene3D" id="2.20.25.90">
    <property type="entry name" value="ADC-like domains"/>
    <property type="match status" value="1"/>
</dbReference>
<accession>A0ABS9Z7R2</accession>
<feature type="domain" description="4Fe-4S Mo/W bis-MGD-type" evidence="10">
    <location>
        <begin position="235"/>
        <end position="291"/>
    </location>
</feature>
<dbReference type="InterPro" id="IPR036010">
    <property type="entry name" value="2Fe-2S_ferredoxin-like_sf"/>
</dbReference>
<feature type="domain" description="4Fe-4S ferredoxin-type" evidence="9">
    <location>
        <begin position="199"/>
        <end position="228"/>
    </location>
</feature>
<dbReference type="InterPro" id="IPR001041">
    <property type="entry name" value="2Fe-2S_ferredoxin-type"/>
</dbReference>
<dbReference type="Gene3D" id="2.40.40.20">
    <property type="match status" value="1"/>
</dbReference>
<dbReference type="Pfam" id="PF12838">
    <property type="entry name" value="Fer4_7"/>
    <property type="match status" value="1"/>
</dbReference>
<dbReference type="Pfam" id="PF04879">
    <property type="entry name" value="Molybdop_Fe4S4"/>
    <property type="match status" value="1"/>
</dbReference>
<dbReference type="Proteomes" id="UP001139104">
    <property type="component" value="Unassembled WGS sequence"/>
</dbReference>
<dbReference type="PROSITE" id="PS51669">
    <property type="entry name" value="4FE4S_MOW_BIS_MGD"/>
    <property type="match status" value="1"/>
</dbReference>
<evidence type="ECO:0000256" key="3">
    <source>
        <dbReference type="ARBA" id="ARBA00022723"/>
    </source>
</evidence>